<dbReference type="InterPro" id="IPR023375">
    <property type="entry name" value="ADC_dom_sf"/>
</dbReference>
<name>A0A8E2EIW4_9PEZI</name>
<dbReference type="PANTHER" id="PTHR40518:SF1">
    <property type="entry name" value="ACETOACETATE DECARBOXYLASE"/>
    <property type="match status" value="1"/>
</dbReference>
<feature type="non-terminal residue" evidence="2">
    <location>
        <position position="306"/>
    </location>
</feature>
<dbReference type="PANTHER" id="PTHR40518">
    <property type="entry name" value="ACETOACETATE DECARBOXYLASE"/>
    <property type="match status" value="1"/>
</dbReference>
<feature type="region of interest" description="Disordered" evidence="1">
    <location>
        <begin position="247"/>
        <end position="273"/>
    </location>
</feature>
<evidence type="ECO:0000256" key="1">
    <source>
        <dbReference type="SAM" id="MobiDB-lite"/>
    </source>
</evidence>
<feature type="region of interest" description="Disordered" evidence="1">
    <location>
        <begin position="183"/>
        <end position="206"/>
    </location>
</feature>
<feature type="non-terminal residue" evidence="2">
    <location>
        <position position="1"/>
    </location>
</feature>
<protein>
    <submittedName>
        <fullName evidence="2">Uncharacterized protein</fullName>
    </submittedName>
</protein>
<dbReference type="Proteomes" id="UP000250266">
    <property type="component" value="Unassembled WGS sequence"/>
</dbReference>
<evidence type="ECO:0000313" key="3">
    <source>
        <dbReference type="Proteomes" id="UP000250266"/>
    </source>
</evidence>
<keyword evidence="3" id="KW-1185">Reference proteome</keyword>
<dbReference type="AlphaFoldDB" id="A0A8E2EIW4"/>
<feature type="compositionally biased region" description="Acidic residues" evidence="1">
    <location>
        <begin position="248"/>
        <end position="259"/>
    </location>
</feature>
<organism evidence="2 3">
    <name type="scientific">Lepidopterella palustris CBS 459.81</name>
    <dbReference type="NCBI Taxonomy" id="1314670"/>
    <lineage>
        <taxon>Eukaryota</taxon>
        <taxon>Fungi</taxon>
        <taxon>Dikarya</taxon>
        <taxon>Ascomycota</taxon>
        <taxon>Pezizomycotina</taxon>
        <taxon>Dothideomycetes</taxon>
        <taxon>Pleosporomycetidae</taxon>
        <taxon>Mytilinidiales</taxon>
        <taxon>Argynnaceae</taxon>
        <taxon>Lepidopterella</taxon>
    </lineage>
</organism>
<proteinExistence type="predicted"/>
<dbReference type="OrthoDB" id="9970474at2759"/>
<sequence>HPVPHKPAPWTTKCESYWLMLYMPAKLPESIYDPLEASAPGFADAKLAGEFRGGLGMIMVVRYLDTPTGPYDELLIIPGAFSVPGKPAKTTLKRISRIYVSQRDTCYNGRLNWNIPKHLARFVFSSPSSSNPQSLTISVYPPDSTGSMPFFSATLTPFRWIPAIPFSTRYLPISTTLAQPPLPAAPATSAVHSPLSNNPKPRDPYMFDRDEAELLVGTERWCTMPIHAYSPKARGCWVEVHGPGFLPEPEDGEREEENPESASKPTKEKAVAEAKKWWPVDVKPLRIGLWMENADITIPAPSEWKL</sequence>
<evidence type="ECO:0000313" key="2">
    <source>
        <dbReference type="EMBL" id="OCK84841.1"/>
    </source>
</evidence>
<dbReference type="SUPFAM" id="SSF160104">
    <property type="entry name" value="Acetoacetate decarboxylase-like"/>
    <property type="match status" value="1"/>
</dbReference>
<accession>A0A8E2EIW4</accession>
<reference evidence="2 3" key="1">
    <citation type="journal article" date="2016" name="Nat. Commun.">
        <title>Ectomycorrhizal ecology is imprinted in the genome of the dominant symbiotic fungus Cenococcum geophilum.</title>
        <authorList>
            <consortium name="DOE Joint Genome Institute"/>
            <person name="Peter M."/>
            <person name="Kohler A."/>
            <person name="Ohm R.A."/>
            <person name="Kuo A."/>
            <person name="Krutzmann J."/>
            <person name="Morin E."/>
            <person name="Arend M."/>
            <person name="Barry K.W."/>
            <person name="Binder M."/>
            <person name="Choi C."/>
            <person name="Clum A."/>
            <person name="Copeland A."/>
            <person name="Grisel N."/>
            <person name="Haridas S."/>
            <person name="Kipfer T."/>
            <person name="LaButti K."/>
            <person name="Lindquist E."/>
            <person name="Lipzen A."/>
            <person name="Maire R."/>
            <person name="Meier B."/>
            <person name="Mihaltcheva S."/>
            <person name="Molinier V."/>
            <person name="Murat C."/>
            <person name="Poggeler S."/>
            <person name="Quandt C.A."/>
            <person name="Sperisen C."/>
            <person name="Tritt A."/>
            <person name="Tisserant E."/>
            <person name="Crous P.W."/>
            <person name="Henrissat B."/>
            <person name="Nehls U."/>
            <person name="Egli S."/>
            <person name="Spatafora J.W."/>
            <person name="Grigoriev I.V."/>
            <person name="Martin F.M."/>
        </authorList>
    </citation>
    <scope>NUCLEOTIDE SEQUENCE [LARGE SCALE GENOMIC DNA]</scope>
    <source>
        <strain evidence="2 3">CBS 459.81</strain>
    </source>
</reference>
<dbReference type="EMBL" id="KV744829">
    <property type="protein sequence ID" value="OCK84841.1"/>
    <property type="molecule type" value="Genomic_DNA"/>
</dbReference>
<gene>
    <name evidence="2" type="ORF">K432DRAFT_246799</name>
</gene>
<dbReference type="Gene3D" id="2.40.400.10">
    <property type="entry name" value="Acetoacetate decarboxylase-like"/>
    <property type="match status" value="1"/>
</dbReference>